<name>A0A9P0A3F8_BEMTA</name>
<keyword evidence="3 4" id="KW-0067">ATP-binding</keyword>
<organism evidence="8 9">
    <name type="scientific">Bemisia tabaci</name>
    <name type="common">Sweetpotato whitefly</name>
    <name type="synonym">Aleurodes tabaci</name>
    <dbReference type="NCBI Taxonomy" id="7038"/>
    <lineage>
        <taxon>Eukaryota</taxon>
        <taxon>Metazoa</taxon>
        <taxon>Ecdysozoa</taxon>
        <taxon>Arthropoda</taxon>
        <taxon>Hexapoda</taxon>
        <taxon>Insecta</taxon>
        <taxon>Pterygota</taxon>
        <taxon>Neoptera</taxon>
        <taxon>Paraneoptera</taxon>
        <taxon>Hemiptera</taxon>
        <taxon>Sternorrhyncha</taxon>
        <taxon>Aleyrodoidea</taxon>
        <taxon>Aleyrodidae</taxon>
        <taxon>Aleyrodinae</taxon>
        <taxon>Bemisia</taxon>
    </lineage>
</organism>
<dbReference type="GO" id="GO:0005524">
    <property type="term" value="F:ATP binding"/>
    <property type="evidence" value="ECO:0007669"/>
    <property type="project" value="UniProtKB-UniRule"/>
</dbReference>
<dbReference type="PANTHER" id="PTHR11909">
    <property type="entry name" value="CASEIN KINASE-RELATED"/>
    <property type="match status" value="1"/>
</dbReference>
<feature type="region of interest" description="Disordered" evidence="6">
    <location>
        <begin position="338"/>
        <end position="430"/>
    </location>
</feature>
<evidence type="ECO:0000256" key="4">
    <source>
        <dbReference type="PROSITE-ProRule" id="PRU10141"/>
    </source>
</evidence>
<feature type="binding site" evidence="4">
    <location>
        <position position="65"/>
    </location>
    <ligand>
        <name>ATP</name>
        <dbReference type="ChEBI" id="CHEBI:30616"/>
    </ligand>
</feature>
<evidence type="ECO:0000256" key="6">
    <source>
        <dbReference type="SAM" id="MobiDB-lite"/>
    </source>
</evidence>
<feature type="compositionally biased region" description="Polar residues" evidence="6">
    <location>
        <begin position="346"/>
        <end position="356"/>
    </location>
</feature>
<dbReference type="EMBL" id="OU963871">
    <property type="protein sequence ID" value="CAH0383431.1"/>
    <property type="molecule type" value="Genomic_DNA"/>
</dbReference>
<dbReference type="GO" id="GO:0004674">
    <property type="term" value="F:protein serine/threonine kinase activity"/>
    <property type="evidence" value="ECO:0007669"/>
    <property type="project" value="UniProtKB-KW"/>
</dbReference>
<evidence type="ECO:0000259" key="7">
    <source>
        <dbReference type="PROSITE" id="PS50011"/>
    </source>
</evidence>
<dbReference type="InterPro" id="IPR050235">
    <property type="entry name" value="CK1_Ser-Thr_kinase"/>
</dbReference>
<feature type="compositionally biased region" description="Polar residues" evidence="6">
    <location>
        <begin position="378"/>
        <end position="392"/>
    </location>
</feature>
<sequence length="430" mass="48767">MAGRGKKATGYAFPDPLPAGEVLKDFTKREWKIGASIGKGGFGEIYDVTCNNDPSKSKKPLYIAKIEPKENGPLFVEKTFYMKVAKEETIEKWIKDKKLKYLGVPKYISSGTHEYKATKYRFLITEKFGEDLYKIFLAHKKSIPLSTVLQISIQLINILEYLHANGFVHRDIKGTNILVGQPNCVENQVFLIDYGLATRLVTEKEFKPNPKQAHDGTIEYCSRDAHHGVASRRGDFEMLGYNILEWLGNPLPWVNIKAKPAVHAAKNKFMDEIPESLKNLPNVPDVIVQYFNLVSIMTHYEEPNYDLIRDLFSTELKALKVKDNRGFVFDSDTPVKKKKATEKRVLNTSKDSNNSAKENDDKPRRGRKVKKIAKDDTSQSADEVSVESQNHTPARKPRKKKSISPSKKWTNCPTMVASGVARPGTYVKRK</sequence>
<dbReference type="InterPro" id="IPR011009">
    <property type="entry name" value="Kinase-like_dom_sf"/>
</dbReference>
<evidence type="ECO:0000256" key="5">
    <source>
        <dbReference type="RuleBase" id="RU000304"/>
    </source>
</evidence>
<dbReference type="EC" id="2.7.11.1" evidence="1"/>
<dbReference type="SMART" id="SM00220">
    <property type="entry name" value="S_TKc"/>
    <property type="match status" value="1"/>
</dbReference>
<dbReference type="Pfam" id="PF00069">
    <property type="entry name" value="Pkinase"/>
    <property type="match status" value="1"/>
</dbReference>
<protein>
    <recommendedName>
        <fullName evidence="1">non-specific serine/threonine protein kinase</fullName>
        <ecNumber evidence="1">2.7.11.1</ecNumber>
    </recommendedName>
</protein>
<dbReference type="Gene3D" id="1.10.510.10">
    <property type="entry name" value="Transferase(Phosphotransferase) domain 1"/>
    <property type="match status" value="1"/>
</dbReference>
<feature type="compositionally biased region" description="Basic residues" evidence="6">
    <location>
        <begin position="393"/>
        <end position="402"/>
    </location>
</feature>
<dbReference type="InterPro" id="IPR017441">
    <property type="entry name" value="Protein_kinase_ATP_BS"/>
</dbReference>
<reference evidence="8" key="1">
    <citation type="submission" date="2021-12" db="EMBL/GenBank/DDBJ databases">
        <authorList>
            <person name="King R."/>
        </authorList>
    </citation>
    <scope>NUCLEOTIDE SEQUENCE</scope>
</reference>
<keyword evidence="2 4" id="KW-0547">Nucleotide-binding</keyword>
<dbReference type="PROSITE" id="PS00108">
    <property type="entry name" value="PROTEIN_KINASE_ST"/>
    <property type="match status" value="1"/>
</dbReference>
<dbReference type="PROSITE" id="PS50011">
    <property type="entry name" value="PROTEIN_KINASE_DOM"/>
    <property type="match status" value="1"/>
</dbReference>
<dbReference type="Proteomes" id="UP001152759">
    <property type="component" value="Chromosome 10"/>
</dbReference>
<dbReference type="PROSITE" id="PS00107">
    <property type="entry name" value="PROTEIN_KINASE_ATP"/>
    <property type="match status" value="1"/>
</dbReference>
<comment type="similarity">
    <text evidence="5">Belongs to the protein kinase superfamily.</text>
</comment>
<evidence type="ECO:0000313" key="9">
    <source>
        <dbReference type="Proteomes" id="UP001152759"/>
    </source>
</evidence>
<accession>A0A9P0A3F8</accession>
<evidence type="ECO:0000313" key="8">
    <source>
        <dbReference type="EMBL" id="CAH0383431.1"/>
    </source>
</evidence>
<keyword evidence="5" id="KW-0723">Serine/threonine-protein kinase</keyword>
<feature type="domain" description="Protein kinase" evidence="7">
    <location>
        <begin position="31"/>
        <end position="410"/>
    </location>
</feature>
<evidence type="ECO:0000256" key="1">
    <source>
        <dbReference type="ARBA" id="ARBA00012513"/>
    </source>
</evidence>
<evidence type="ECO:0000256" key="2">
    <source>
        <dbReference type="ARBA" id="ARBA00022741"/>
    </source>
</evidence>
<keyword evidence="5" id="KW-0418">Kinase</keyword>
<dbReference type="InterPro" id="IPR000719">
    <property type="entry name" value="Prot_kinase_dom"/>
</dbReference>
<proteinExistence type="inferred from homology"/>
<dbReference type="AlphaFoldDB" id="A0A9P0A3F8"/>
<dbReference type="InterPro" id="IPR008271">
    <property type="entry name" value="Ser/Thr_kinase_AS"/>
</dbReference>
<keyword evidence="9" id="KW-1185">Reference proteome</keyword>
<dbReference type="SUPFAM" id="SSF56112">
    <property type="entry name" value="Protein kinase-like (PK-like)"/>
    <property type="match status" value="1"/>
</dbReference>
<keyword evidence="5" id="KW-0808">Transferase</keyword>
<gene>
    <name evidence="8" type="ORF">BEMITA_LOCUS2883</name>
</gene>
<evidence type="ECO:0000256" key="3">
    <source>
        <dbReference type="ARBA" id="ARBA00022840"/>
    </source>
</evidence>